<dbReference type="OrthoDB" id="5353360at2"/>
<organism evidence="1 2">
    <name type="scientific">Helicobacter equorum</name>
    <dbReference type="NCBI Taxonomy" id="361872"/>
    <lineage>
        <taxon>Bacteria</taxon>
        <taxon>Pseudomonadati</taxon>
        <taxon>Campylobacterota</taxon>
        <taxon>Epsilonproteobacteria</taxon>
        <taxon>Campylobacterales</taxon>
        <taxon>Helicobacteraceae</taxon>
        <taxon>Helicobacter</taxon>
    </lineage>
</organism>
<dbReference type="RefSeq" id="WP_115570854.1">
    <property type="nucleotide sequence ID" value="NZ_NXLT01000002.1"/>
</dbReference>
<evidence type="ECO:0000313" key="1">
    <source>
        <dbReference type="EMBL" id="RDU68062.1"/>
    </source>
</evidence>
<proteinExistence type="predicted"/>
<sequence>MQDFHSVIVREIQNIKECLENICTTYALEGATYEILCIHTFKQLPTQEENIKLSPEECANLLENSDAYNAAGFDLIQSFDISVRELSAEDLAHFVSLELDPYAHTLTLVLKQGLDTKKEKFWENLYTEIERQKALLGVIVESIDDTKKPQAIASLKEQCKNVANVLSSDVRIEIMRARVYKPEICSSALLLPKKVWEHKNAMSLESASYAVDSNEEILHVSMPQSGVSGRNLCGHYVQVSNDTAESSEEHTDSKENKPLEIHYDERLFSKTESEDIIVYTALSKGYVSFSDNTLKLLEMQEFREVNMRSTGSLVGGIEKNMVISITCPNPHDDALGQGTILEAAQIDIVGSVGEKAQIIGTDVKIHGQTHQSSSIKATNCEIDFLKGSVQAQNIKIKHSEMGKIDGCDVEIDEVSGGSVYAKNLKIQKLHSHAKIYISHTLELQTLVGSENEIYIAAQYYELRDTITHNNAQIEHYIKQINALLHLLGKDNTLIKQSKPIIAQLKTIVEEKKHLKEQVDPKITKAIAEYVVTLKRAQFLKDRIVSLQTCAKEKNNALQHIDEVLQNARIICHSPWKNHNEVFYEYLFPKNGRDGLVLQDAKQSHIVIDKQNRKLLLVDTLPDTAAEK</sequence>
<gene>
    <name evidence="1" type="ORF">CQA54_03910</name>
</gene>
<dbReference type="Proteomes" id="UP000256514">
    <property type="component" value="Unassembled WGS sequence"/>
</dbReference>
<accession>A0A3D8IS96</accession>
<name>A0A3D8IS96_9HELI</name>
<dbReference type="AlphaFoldDB" id="A0A3D8IS96"/>
<dbReference type="EMBL" id="NXLT01000002">
    <property type="protein sequence ID" value="RDU68062.1"/>
    <property type="molecule type" value="Genomic_DNA"/>
</dbReference>
<protein>
    <recommendedName>
        <fullName evidence="3">DUF342 domain-containing protein</fullName>
    </recommendedName>
</protein>
<reference evidence="1 2" key="1">
    <citation type="submission" date="2018-04" db="EMBL/GenBank/DDBJ databases">
        <title>Novel Campyloabacter and Helicobacter Species and Strains.</title>
        <authorList>
            <person name="Mannion A.J."/>
            <person name="Shen Z."/>
            <person name="Fox J.G."/>
        </authorList>
    </citation>
    <scope>NUCLEOTIDE SEQUENCE [LARGE SCALE GENOMIC DNA]</scope>
    <source>
        <strain evidence="1 2">MIT 12-6600</strain>
    </source>
</reference>
<comment type="caution">
    <text evidence="1">The sequence shown here is derived from an EMBL/GenBank/DDBJ whole genome shotgun (WGS) entry which is preliminary data.</text>
</comment>
<evidence type="ECO:0008006" key="3">
    <source>
        <dbReference type="Google" id="ProtNLM"/>
    </source>
</evidence>
<keyword evidence="2" id="KW-1185">Reference proteome</keyword>
<evidence type="ECO:0000313" key="2">
    <source>
        <dbReference type="Proteomes" id="UP000256514"/>
    </source>
</evidence>